<proteinExistence type="predicted"/>
<dbReference type="EMBL" id="UINC01231154">
    <property type="protein sequence ID" value="SVE63573.1"/>
    <property type="molecule type" value="Genomic_DNA"/>
</dbReference>
<evidence type="ECO:0000313" key="1">
    <source>
        <dbReference type="EMBL" id="SVE63573.1"/>
    </source>
</evidence>
<gene>
    <name evidence="1" type="ORF">METZ01_LOCUS516427</name>
</gene>
<sequence length="51" mass="5697">MHFGTAGLLISRYQPESAAWVVDYLPLAIDDLDIHIGFTGFTCSRVARDRT</sequence>
<protein>
    <submittedName>
        <fullName evidence="1">Uncharacterized protein</fullName>
    </submittedName>
</protein>
<organism evidence="1">
    <name type="scientific">marine metagenome</name>
    <dbReference type="NCBI Taxonomy" id="408172"/>
    <lineage>
        <taxon>unclassified sequences</taxon>
        <taxon>metagenomes</taxon>
        <taxon>ecological metagenomes</taxon>
    </lineage>
</organism>
<name>A0A383F4H4_9ZZZZ</name>
<feature type="non-terminal residue" evidence="1">
    <location>
        <position position="51"/>
    </location>
</feature>
<dbReference type="AlphaFoldDB" id="A0A383F4H4"/>
<reference evidence="1" key="1">
    <citation type="submission" date="2018-05" db="EMBL/GenBank/DDBJ databases">
        <authorList>
            <person name="Lanie J.A."/>
            <person name="Ng W.-L."/>
            <person name="Kazmierczak K.M."/>
            <person name="Andrzejewski T.M."/>
            <person name="Davidsen T.M."/>
            <person name="Wayne K.J."/>
            <person name="Tettelin H."/>
            <person name="Glass J.I."/>
            <person name="Rusch D."/>
            <person name="Podicherti R."/>
            <person name="Tsui H.-C.T."/>
            <person name="Winkler M.E."/>
        </authorList>
    </citation>
    <scope>NUCLEOTIDE SEQUENCE</scope>
</reference>
<accession>A0A383F4H4</accession>